<comment type="caution">
    <text evidence="1">The sequence shown here is derived from an EMBL/GenBank/DDBJ whole genome shotgun (WGS) entry which is preliminary data.</text>
</comment>
<dbReference type="AlphaFoldDB" id="A0ABD2X0Q5"/>
<keyword evidence="2" id="KW-1185">Reference proteome</keyword>
<evidence type="ECO:0000313" key="1">
    <source>
        <dbReference type="EMBL" id="KAL3398354.1"/>
    </source>
</evidence>
<organism evidence="1 2">
    <name type="scientific">Trichogramma kaykai</name>
    <dbReference type="NCBI Taxonomy" id="54128"/>
    <lineage>
        <taxon>Eukaryota</taxon>
        <taxon>Metazoa</taxon>
        <taxon>Ecdysozoa</taxon>
        <taxon>Arthropoda</taxon>
        <taxon>Hexapoda</taxon>
        <taxon>Insecta</taxon>
        <taxon>Pterygota</taxon>
        <taxon>Neoptera</taxon>
        <taxon>Endopterygota</taxon>
        <taxon>Hymenoptera</taxon>
        <taxon>Apocrita</taxon>
        <taxon>Proctotrupomorpha</taxon>
        <taxon>Chalcidoidea</taxon>
        <taxon>Trichogrammatidae</taxon>
        <taxon>Trichogramma</taxon>
    </lineage>
</organism>
<gene>
    <name evidence="1" type="ORF">TKK_007528</name>
</gene>
<proteinExistence type="predicted"/>
<name>A0ABD2X0Q5_9HYME</name>
<reference evidence="1 2" key="1">
    <citation type="journal article" date="2024" name="bioRxiv">
        <title>A reference genome for Trichogramma kaykai: A tiny desert-dwelling parasitoid wasp with competing sex-ratio distorters.</title>
        <authorList>
            <person name="Culotta J."/>
            <person name="Lindsey A.R."/>
        </authorList>
    </citation>
    <scope>NUCLEOTIDE SEQUENCE [LARGE SCALE GENOMIC DNA]</scope>
    <source>
        <strain evidence="1 2">KSX58</strain>
    </source>
</reference>
<accession>A0ABD2X0Q5</accession>
<sequence>MGRRTNKERRQRRKLRIKKAKAMGLAVIPKDANTRQRIWDIIELSLRPDEVEKVRSDATYYLPLIIPLVFEIERTRKEIRKLERHIEAKHSVKRQQRLPVDDDVLELYASSIETD</sequence>
<evidence type="ECO:0000313" key="2">
    <source>
        <dbReference type="Proteomes" id="UP001627154"/>
    </source>
</evidence>
<protein>
    <submittedName>
        <fullName evidence="1">Uncharacterized protein</fullName>
    </submittedName>
</protein>
<dbReference type="EMBL" id="JBJJXI010000059">
    <property type="protein sequence ID" value="KAL3398354.1"/>
    <property type="molecule type" value="Genomic_DNA"/>
</dbReference>
<dbReference type="Proteomes" id="UP001627154">
    <property type="component" value="Unassembled WGS sequence"/>
</dbReference>